<evidence type="ECO:0000313" key="3">
    <source>
        <dbReference type="Proteomes" id="UP000253729"/>
    </source>
</evidence>
<reference evidence="2 3" key="1">
    <citation type="submission" date="2018-07" db="EMBL/GenBank/DDBJ databases">
        <title>The genomes of Aspergillus section Nigri reveals drivers in fungal speciation.</title>
        <authorList>
            <consortium name="DOE Joint Genome Institute"/>
            <person name="Vesth T.C."/>
            <person name="Nybo J."/>
            <person name="Theobald S."/>
            <person name="Brandl J."/>
            <person name="Frisvad J.C."/>
            <person name="Nielsen K.F."/>
            <person name="Lyhne E.K."/>
            <person name="Kogle M.E."/>
            <person name="Kuo A."/>
            <person name="Riley R."/>
            <person name="Clum A."/>
            <person name="Nolan M."/>
            <person name="Lipzen A."/>
            <person name="Salamov A."/>
            <person name="Henrissat B."/>
            <person name="Wiebenga A."/>
            <person name="De vries R.P."/>
            <person name="Grigoriev I.V."/>
            <person name="Mortensen U.H."/>
            <person name="Andersen M.R."/>
            <person name="Baker S.E."/>
        </authorList>
    </citation>
    <scope>NUCLEOTIDE SEQUENCE [LARGE SCALE GENOMIC DNA]</scope>
    <source>
        <strain evidence="2 3">CBS 139.54b</strain>
    </source>
</reference>
<accession>A0A3F3QAL7</accession>
<dbReference type="GeneID" id="38143337"/>
<feature type="domain" description="Heterokaryon incompatibility" evidence="1">
    <location>
        <begin position="299"/>
        <end position="445"/>
    </location>
</feature>
<keyword evidence="3" id="KW-1185">Reference proteome</keyword>
<dbReference type="RefSeq" id="XP_026628828.1">
    <property type="nucleotide sequence ID" value="XM_026774981.1"/>
</dbReference>
<dbReference type="Proteomes" id="UP000253729">
    <property type="component" value="Unassembled WGS sequence"/>
</dbReference>
<evidence type="ECO:0000259" key="1">
    <source>
        <dbReference type="Pfam" id="PF06985"/>
    </source>
</evidence>
<gene>
    <name evidence="2" type="ORF">BDQ94DRAFT_185813</name>
</gene>
<protein>
    <submittedName>
        <fullName evidence="2">Heterokaryon incompatibility protein-domain-containing protein</fullName>
    </submittedName>
</protein>
<dbReference type="InterPro" id="IPR010730">
    <property type="entry name" value="HET"/>
</dbReference>
<dbReference type="EMBL" id="KZ852039">
    <property type="protein sequence ID" value="RDH35806.1"/>
    <property type="molecule type" value="Genomic_DNA"/>
</dbReference>
<dbReference type="AlphaFoldDB" id="A0A3F3QAL7"/>
<organism evidence="2 3">
    <name type="scientific">Aspergillus welwitschiae</name>
    <dbReference type="NCBI Taxonomy" id="1341132"/>
    <lineage>
        <taxon>Eukaryota</taxon>
        <taxon>Fungi</taxon>
        <taxon>Dikarya</taxon>
        <taxon>Ascomycota</taxon>
        <taxon>Pezizomycotina</taxon>
        <taxon>Eurotiomycetes</taxon>
        <taxon>Eurotiomycetidae</taxon>
        <taxon>Eurotiales</taxon>
        <taxon>Aspergillaceae</taxon>
        <taxon>Aspergillus</taxon>
        <taxon>Aspergillus subgen. Circumdati</taxon>
    </lineage>
</organism>
<sequence length="873" mass="98658">MSEDLPAILRLPAKVLYDSSKNGNCAENICPLCDCLEDLRVVTAARGSSGRRRSQYFKGGVLNRPRIQRAYFHEPCHQCNTTPEDQLCARCKHMRLRHLIQCLLLASHADAHALDCSERFQTTLEDIYLNLGCVQGLEERSHSCETCRMFSGPAKEVMEQRDLPPGSQCFIRVGRNLHIDGKTVGDVKCSFGMWLDVHVPQEKLIPRLYFYTERNWWIKGSKVFLGTIEPTHGHHLVSTPIPQQTVDWQKVNMWVSDCHNSIKREGSLQAKPDTSQVTGLRVIDTSQRCITIAPAACRYAALSYVWGATSSDLQATTMNIKDLMRKGSLDSRSLPQTIDDAIVACMKMGIGYLWIDRLCILQDDDPSRKAHWLNSMGDIYAQAYVTIIALAGNNAQHGLPGVNLVKRPASWTGTTQGIYLIEKAPAYTECLRKSRWSTRGWTFQEATLSSRRLLFSDTRVFYECSNHKNIKDELTGDYPNTAETAGAALLSYAKVVKQFTKRELTWECDVLRAFAGVLHTGWGPENYYGIPLNIFSDAILWRTVKKKPYSTRHAAPGDAFPSWSWSSIKGRITVEPSAREGGIFAEMRASLAIWAIPRRARQRLELQIIANTLGKPEKPNKLDDVKSPNNKNEKEMTHTAHELYAPCNFRDLRTRLGVVMAWRCGCFSGSLPGILNTPFTWGEYKIFARKWRTLGHLCDEAHGMSQGNMSEQDIEARFPSNMRQGCPPGSIFVYTQSLNLNPLQLSLKKNRSLQKDILAIEVGDFLALVFDGSINIERINHVRQHNPESCFSLLAISLSEPWVSETENLEPRNEDFWYDSAGVSLSQITHGPHSIELMLVETENGISRRAGLARGYLKRWIDQNPQFQTFHLV</sequence>
<name>A0A3F3QAL7_9EURO</name>
<dbReference type="STRING" id="1341132.A0A3F3QAL7"/>
<dbReference type="PANTHER" id="PTHR33112:SF1">
    <property type="entry name" value="HETEROKARYON INCOMPATIBILITY DOMAIN-CONTAINING PROTEIN"/>
    <property type="match status" value="1"/>
</dbReference>
<proteinExistence type="predicted"/>
<evidence type="ECO:0000313" key="2">
    <source>
        <dbReference type="EMBL" id="RDH35806.1"/>
    </source>
</evidence>
<dbReference type="PANTHER" id="PTHR33112">
    <property type="entry name" value="DOMAIN PROTEIN, PUTATIVE-RELATED"/>
    <property type="match status" value="1"/>
</dbReference>
<dbReference type="Pfam" id="PF06985">
    <property type="entry name" value="HET"/>
    <property type="match status" value="1"/>
</dbReference>